<name>A0A7H8QV52_TALRU</name>
<keyword evidence="4" id="KW-1185">Reference proteome</keyword>
<dbReference type="GeneID" id="55992304"/>
<dbReference type="PROSITE" id="PS51257">
    <property type="entry name" value="PROKAR_LIPOPROTEIN"/>
    <property type="match status" value="1"/>
</dbReference>
<organism evidence="3 4">
    <name type="scientific">Talaromyces rugulosus</name>
    <name type="common">Penicillium rugulosum</name>
    <dbReference type="NCBI Taxonomy" id="121627"/>
    <lineage>
        <taxon>Eukaryota</taxon>
        <taxon>Fungi</taxon>
        <taxon>Dikarya</taxon>
        <taxon>Ascomycota</taxon>
        <taxon>Pezizomycotina</taxon>
        <taxon>Eurotiomycetes</taxon>
        <taxon>Eurotiomycetidae</taxon>
        <taxon>Eurotiales</taxon>
        <taxon>Trichocomaceae</taxon>
        <taxon>Talaromyces</taxon>
        <taxon>Talaromyces sect. Islandici</taxon>
    </lineage>
</organism>
<feature type="domain" description="P68 RBP/TagC-like beta-propeller" evidence="2">
    <location>
        <begin position="62"/>
        <end position="317"/>
    </location>
</feature>
<proteinExistence type="predicted"/>
<dbReference type="OrthoDB" id="4180726at2759"/>
<evidence type="ECO:0000313" key="3">
    <source>
        <dbReference type="EMBL" id="QKX57686.1"/>
    </source>
</evidence>
<reference evidence="4" key="1">
    <citation type="submission" date="2020-06" db="EMBL/GenBank/DDBJ databases">
        <title>A chromosome-scale genome assembly of Talaromyces rugulosus W13939.</title>
        <authorList>
            <person name="Wang B."/>
            <person name="Guo L."/>
            <person name="Ye K."/>
            <person name="Wang L."/>
        </authorList>
    </citation>
    <scope>NUCLEOTIDE SEQUENCE [LARGE SCALE GENOMIC DNA]</scope>
    <source>
        <strain evidence="4">W13939</strain>
    </source>
</reference>
<dbReference type="Proteomes" id="UP000509510">
    <property type="component" value="Chromosome II"/>
</dbReference>
<gene>
    <name evidence="3" type="ORF">TRUGW13939_04804</name>
</gene>
<dbReference type="InterPro" id="IPR048799">
    <property type="entry name" value="P68_RBP_TagC-like_beta-prop"/>
</dbReference>
<dbReference type="EMBL" id="CP055899">
    <property type="protein sequence ID" value="QKX57686.1"/>
    <property type="molecule type" value="Genomic_DNA"/>
</dbReference>
<keyword evidence="1" id="KW-0732">Signal</keyword>
<dbReference type="AlphaFoldDB" id="A0A7H8QV52"/>
<evidence type="ECO:0000259" key="2">
    <source>
        <dbReference type="Pfam" id="PF21311"/>
    </source>
</evidence>
<feature type="signal peptide" evidence="1">
    <location>
        <begin position="1"/>
        <end position="20"/>
    </location>
</feature>
<sequence length="325" mass="35302">MLPLGRILVACAATFNSLSSCQVSTLPNWSLSPRNVNQSSVFDLTAPSTDLFRHVHLYQDTVYQSFTFDNKNRRLFVAQRPNNTPVEQGDLCITQLDFSGKILGHMWVKGAGHGVAIGAEAVGSDTYMWTEIDVKSNGYGDRIARFMYVNGATIDGGSKGLTKFKPVEGAGNTICTIDPSDDSLVCRYSFGDTKRIGAFPVAEAAANNFKNPLYDFEQPALKGRSNVFQGFAAYGSYFYMLSGTAYEVNGNVVNSEVTSVDVNTGKIRQGPTLTKAGQSLSFREPEGMAVYTTADGEPRLFLGFASGVAGDRRCNIFYKNKLVAA</sequence>
<feature type="chain" id="PRO_5028929512" description="P68 RBP/TagC-like beta-propeller domain-containing protein" evidence="1">
    <location>
        <begin position="21"/>
        <end position="325"/>
    </location>
</feature>
<dbReference type="Pfam" id="PF21311">
    <property type="entry name" value="Phage_RBD_prop"/>
    <property type="match status" value="1"/>
</dbReference>
<evidence type="ECO:0000256" key="1">
    <source>
        <dbReference type="SAM" id="SignalP"/>
    </source>
</evidence>
<protein>
    <recommendedName>
        <fullName evidence="2">P68 RBP/TagC-like beta-propeller domain-containing protein</fullName>
    </recommendedName>
</protein>
<dbReference type="KEGG" id="trg:TRUGW13939_04804"/>
<accession>A0A7H8QV52</accession>
<evidence type="ECO:0000313" key="4">
    <source>
        <dbReference type="Proteomes" id="UP000509510"/>
    </source>
</evidence>
<dbReference type="RefSeq" id="XP_035343864.1">
    <property type="nucleotide sequence ID" value="XM_035487971.1"/>
</dbReference>